<organism evidence="2 3">
    <name type="scientific">Candidatus Vagococcus giribetii</name>
    <dbReference type="NCBI Taxonomy" id="2230876"/>
    <lineage>
        <taxon>Bacteria</taxon>
        <taxon>Bacillati</taxon>
        <taxon>Bacillota</taxon>
        <taxon>Bacilli</taxon>
        <taxon>Lactobacillales</taxon>
        <taxon>Enterococcaceae</taxon>
        <taxon>Vagococcus</taxon>
    </lineage>
</organism>
<protein>
    <submittedName>
        <fullName evidence="2">Folate family ECF transporter S component</fullName>
    </submittedName>
</protein>
<keyword evidence="1" id="KW-0812">Transmembrane</keyword>
<dbReference type="Pfam" id="PF12822">
    <property type="entry name" value="ECF_trnsprt"/>
    <property type="match status" value="1"/>
</dbReference>
<dbReference type="Proteomes" id="UP000664857">
    <property type="component" value="Unassembled WGS sequence"/>
</dbReference>
<feature type="transmembrane region" description="Helical" evidence="1">
    <location>
        <begin position="73"/>
        <end position="95"/>
    </location>
</feature>
<dbReference type="InterPro" id="IPR030949">
    <property type="entry name" value="ECF_S_folate_fam"/>
</dbReference>
<dbReference type="NCBIfam" id="TIGR04518">
    <property type="entry name" value="ECF_S_folT_fam"/>
    <property type="match status" value="1"/>
</dbReference>
<keyword evidence="1" id="KW-1133">Transmembrane helix</keyword>
<evidence type="ECO:0000256" key="1">
    <source>
        <dbReference type="SAM" id="Phobius"/>
    </source>
</evidence>
<gene>
    <name evidence="2" type="ORF">DOK76_01135</name>
</gene>
<accession>A0ABS3HR13</accession>
<reference evidence="2 3" key="1">
    <citation type="submission" date="2021-03" db="EMBL/GenBank/DDBJ databases">
        <title>Enterococcal diversity collection.</title>
        <authorList>
            <person name="Gilmore M.S."/>
            <person name="Schwartzman J."/>
            <person name="Van Tyne D."/>
            <person name="Martin M."/>
            <person name="Earl A.M."/>
            <person name="Manson A.L."/>
            <person name="Straub T."/>
            <person name="Salamzade R."/>
            <person name="Saavedra J."/>
            <person name="Lebreton F."/>
            <person name="Prichula J."/>
            <person name="Schaufler K."/>
            <person name="Gaca A."/>
            <person name="Sgardioli B."/>
            <person name="Wagenaar J."/>
            <person name="Strong T."/>
        </authorList>
    </citation>
    <scope>NUCLEOTIDE SEQUENCE [LARGE SCALE GENOMIC DNA]</scope>
    <source>
        <strain evidence="2 3">DIV0080</strain>
    </source>
</reference>
<feature type="transmembrane region" description="Helical" evidence="1">
    <location>
        <begin position="101"/>
        <end position="126"/>
    </location>
</feature>
<dbReference type="Gene3D" id="1.10.1760.20">
    <property type="match status" value="1"/>
</dbReference>
<name>A0ABS3HR13_9ENTE</name>
<sequence>MKRKISTKQLTMMSLLIALVVVLSNILSIETQFLKLTLEFIPKMMMGLLFGPFWTGMGLVVADVIGNTMFAKAPFFIGFTLNKVIEGLIYGYFFYGKKVTLKNICASTVCVTGLISLCMTPIWLAVMYQVPLTSSVIWLPRIIKAIVTMPIQIIIIYSFANVMPLNLLRKNHI</sequence>
<evidence type="ECO:0000313" key="2">
    <source>
        <dbReference type="EMBL" id="MBO0475652.1"/>
    </source>
</evidence>
<dbReference type="InterPro" id="IPR024529">
    <property type="entry name" value="ECF_trnsprt_substrate-spec"/>
</dbReference>
<comment type="caution">
    <text evidence="2">The sequence shown here is derived from an EMBL/GenBank/DDBJ whole genome shotgun (WGS) entry which is preliminary data.</text>
</comment>
<keyword evidence="3" id="KW-1185">Reference proteome</keyword>
<evidence type="ECO:0000313" key="3">
    <source>
        <dbReference type="Proteomes" id="UP000664857"/>
    </source>
</evidence>
<dbReference type="EMBL" id="JAFLVX010000004">
    <property type="protein sequence ID" value="MBO0475652.1"/>
    <property type="molecule type" value="Genomic_DNA"/>
</dbReference>
<keyword evidence="1" id="KW-0472">Membrane</keyword>
<dbReference type="RefSeq" id="WP_206964352.1">
    <property type="nucleotide sequence ID" value="NZ_JAFLVX010000004.1"/>
</dbReference>
<feature type="transmembrane region" description="Helical" evidence="1">
    <location>
        <begin position="44"/>
        <end position="66"/>
    </location>
</feature>
<feature type="transmembrane region" description="Helical" evidence="1">
    <location>
        <begin position="138"/>
        <end position="160"/>
    </location>
</feature>
<proteinExistence type="predicted"/>